<feature type="compositionally biased region" description="Polar residues" evidence="4">
    <location>
        <begin position="47"/>
        <end position="57"/>
    </location>
</feature>
<protein>
    <submittedName>
        <fullName evidence="5">Uncharacterized protein</fullName>
    </submittedName>
</protein>
<dbReference type="Pfam" id="PF13424">
    <property type="entry name" value="TPR_12"/>
    <property type="match status" value="1"/>
</dbReference>
<organism evidence="5 7">
    <name type="scientific">Adineta steineri</name>
    <dbReference type="NCBI Taxonomy" id="433720"/>
    <lineage>
        <taxon>Eukaryota</taxon>
        <taxon>Metazoa</taxon>
        <taxon>Spiralia</taxon>
        <taxon>Gnathifera</taxon>
        <taxon>Rotifera</taxon>
        <taxon>Eurotatoria</taxon>
        <taxon>Bdelloidea</taxon>
        <taxon>Adinetida</taxon>
        <taxon>Adinetidae</taxon>
        <taxon>Adineta</taxon>
    </lineage>
</organism>
<dbReference type="Proteomes" id="UP000663881">
    <property type="component" value="Unassembled WGS sequence"/>
</dbReference>
<evidence type="ECO:0000313" key="7">
    <source>
        <dbReference type="Proteomes" id="UP000663891"/>
    </source>
</evidence>
<evidence type="ECO:0000313" key="6">
    <source>
        <dbReference type="EMBL" id="CAF3855653.1"/>
    </source>
</evidence>
<dbReference type="Pfam" id="PF13181">
    <property type="entry name" value="TPR_8"/>
    <property type="match status" value="1"/>
</dbReference>
<sequence>MNFRRVQRNHVLFHKWREPLVAPLFVVSGKPLTHLEPISSEKIPITRSNVSNKQTHATSDHKLEPLPGSCKKSPIPTSTLKNKDVSPVKLPEVTKNNDDGTKMRPNSKDRTSSINGTYKIHKKRRPPSVIGTKNGKKVSFAKTNDISSTLTSAIGGGIEQIRIIPHSILRTTHSGTNSQEHPKVPIRRYVRVVCLFPNTNKPLRFNDYVRLLELNIDPTDKFTDPKKFINFLKEKTNESLFLIIPNDIAQSIIHNIHHLYQVNTIYILGETKRKNKQWIKNWVKIKNIYPTIQSICEILKYDTRQYRRDSMAISMSSLDLEHLDASFMYTRLLTEILLQMGYDGRATQAFAQFCRRYFDTKNSHDFPVIDKFEKEYEPHESISWYTRGCFLYGMINEALRKQDIDVIIKAGFFIRDLQKQIETRYKPPTEKIIVYRGQRLSDTDFEQLCLRKGGLYSFNTFLSTSKDRCVAYAFAESNRGHEQIGIIFHIEIDSNIFTPTQWALISTESKYSEEEEILFAMHSVFRIGEIKRIESRFWQVQLSLTSDDDSELKQITEFTREATQGSSGWDRLGKLLLKIGKFSHAEEIFQMLIENTAEDDAHSLGHRYHMLGLIYEQGKCDYKNALIFYDKALNIYLQYSDSNYLDLITIYNNIGGIYRHTENYSKALETFQMALDNQKNKCRTYNVVLAETYNNIAETYKCLKQYSEALQFYRRALSIQKKAIPLNMTDLGETYSNIAKIYYITEEYSRALVLFRKVSRIQQYNHSSNNINTAINDTNIGEVHEKLKEFPIALAYYSKALGVLSQCNSSNIAELTNTYDNIARVYKNMNDNTKALQFYKKVLYNLTRHPRLKQPNLGTTYYSMGQIYKNTRKTDKATVSYRQAILFEESTMFPDNFKLQLYLKHLAEARIK</sequence>
<feature type="repeat" description="TPR" evidence="3">
    <location>
        <begin position="648"/>
        <end position="681"/>
    </location>
</feature>
<dbReference type="PANTHER" id="PTHR45641:SF19">
    <property type="entry name" value="NEPHROCYSTIN-3"/>
    <property type="match status" value="1"/>
</dbReference>
<dbReference type="PROSITE" id="PS51996">
    <property type="entry name" value="TR_MART"/>
    <property type="match status" value="1"/>
</dbReference>
<dbReference type="EMBL" id="CAJOAY010001535">
    <property type="protein sequence ID" value="CAF3855653.1"/>
    <property type="molecule type" value="Genomic_DNA"/>
</dbReference>
<feature type="region of interest" description="Disordered" evidence="4">
    <location>
        <begin position="47"/>
        <end position="114"/>
    </location>
</feature>
<dbReference type="Pfam" id="PF13176">
    <property type="entry name" value="TPR_7"/>
    <property type="match status" value="1"/>
</dbReference>
<evidence type="ECO:0000313" key="5">
    <source>
        <dbReference type="EMBL" id="CAF0866368.1"/>
    </source>
</evidence>
<feature type="repeat" description="TPR" evidence="3">
    <location>
        <begin position="858"/>
        <end position="891"/>
    </location>
</feature>
<dbReference type="Gene3D" id="1.25.40.10">
    <property type="entry name" value="Tetratricopeptide repeat domain"/>
    <property type="match status" value="2"/>
</dbReference>
<evidence type="ECO:0000256" key="3">
    <source>
        <dbReference type="PROSITE-ProRule" id="PRU00339"/>
    </source>
</evidence>
<name>A0A813X8V7_9BILA</name>
<keyword evidence="2 3" id="KW-0802">TPR repeat</keyword>
<dbReference type="OrthoDB" id="10041621at2759"/>
<dbReference type="InterPro" id="IPR011990">
    <property type="entry name" value="TPR-like_helical_dom_sf"/>
</dbReference>
<evidence type="ECO:0000256" key="1">
    <source>
        <dbReference type="ARBA" id="ARBA00022737"/>
    </source>
</evidence>
<accession>A0A813X8V7</accession>
<gene>
    <name evidence="6" type="ORF">OKA104_LOCUS21749</name>
    <name evidence="5" type="ORF">VCS650_LOCUS7474</name>
</gene>
<dbReference type="Gene3D" id="3.90.176.10">
    <property type="entry name" value="Toxin ADP-ribosyltransferase, Chain A, domain 1"/>
    <property type="match status" value="1"/>
</dbReference>
<dbReference type="PANTHER" id="PTHR45641">
    <property type="entry name" value="TETRATRICOPEPTIDE REPEAT PROTEIN (AFU_ORTHOLOGUE AFUA_6G03870)"/>
    <property type="match status" value="1"/>
</dbReference>
<reference evidence="5" key="1">
    <citation type="submission" date="2021-02" db="EMBL/GenBank/DDBJ databases">
        <authorList>
            <person name="Nowell W R."/>
        </authorList>
    </citation>
    <scope>NUCLEOTIDE SEQUENCE</scope>
</reference>
<evidence type="ECO:0000256" key="4">
    <source>
        <dbReference type="SAM" id="MobiDB-lite"/>
    </source>
</evidence>
<dbReference type="SMART" id="SM00028">
    <property type="entry name" value="TPR"/>
    <property type="match status" value="8"/>
</dbReference>
<dbReference type="InterPro" id="IPR019734">
    <property type="entry name" value="TPR_rpt"/>
</dbReference>
<dbReference type="PROSITE" id="PS50005">
    <property type="entry name" value="TPR"/>
    <property type="match status" value="4"/>
</dbReference>
<evidence type="ECO:0000256" key="2">
    <source>
        <dbReference type="ARBA" id="ARBA00022803"/>
    </source>
</evidence>
<dbReference type="SUPFAM" id="SSF48452">
    <property type="entry name" value="TPR-like"/>
    <property type="match status" value="2"/>
</dbReference>
<dbReference type="AlphaFoldDB" id="A0A813X8V7"/>
<feature type="compositionally biased region" description="Basic and acidic residues" evidence="4">
    <location>
        <begin position="95"/>
        <end position="111"/>
    </location>
</feature>
<dbReference type="Proteomes" id="UP000663891">
    <property type="component" value="Unassembled WGS sequence"/>
</dbReference>
<feature type="repeat" description="TPR" evidence="3">
    <location>
        <begin position="732"/>
        <end position="765"/>
    </location>
</feature>
<dbReference type="EMBL" id="CAJNON010000048">
    <property type="protein sequence ID" value="CAF0866368.1"/>
    <property type="molecule type" value="Genomic_DNA"/>
</dbReference>
<dbReference type="SUPFAM" id="SSF56399">
    <property type="entry name" value="ADP-ribosylation"/>
    <property type="match status" value="1"/>
</dbReference>
<comment type="caution">
    <text evidence="5">The sequence shown here is derived from an EMBL/GenBank/DDBJ whole genome shotgun (WGS) entry which is preliminary data.</text>
</comment>
<feature type="repeat" description="TPR" evidence="3">
    <location>
        <begin position="690"/>
        <end position="723"/>
    </location>
</feature>
<keyword evidence="1" id="KW-0677">Repeat</keyword>
<proteinExistence type="predicted"/>